<feature type="compositionally biased region" description="Low complexity" evidence="1">
    <location>
        <begin position="64"/>
        <end position="81"/>
    </location>
</feature>
<evidence type="ECO:0000256" key="1">
    <source>
        <dbReference type="SAM" id="MobiDB-lite"/>
    </source>
</evidence>
<evidence type="ECO:0000313" key="4">
    <source>
        <dbReference type="Proteomes" id="UP000051952"/>
    </source>
</evidence>
<dbReference type="EMBL" id="CYKH01000530">
    <property type="protein sequence ID" value="CUG05007.1"/>
    <property type="molecule type" value="Genomic_DNA"/>
</dbReference>
<dbReference type="AlphaFoldDB" id="A0A0S4IS41"/>
<feature type="transmembrane region" description="Helical" evidence="2">
    <location>
        <begin position="453"/>
        <end position="479"/>
    </location>
</feature>
<keyword evidence="2" id="KW-0812">Transmembrane</keyword>
<sequence>MTQSSSTSLVPTSTRTPSIPWTATMSFTSTPLHTSSRTIQTMSMRESLTLSLSISARTADATVSHSGEASPSPSSSHTTTATLTLSRWLSASTTLSLSKTKSNTQHSDSSTPTAQRRTTESLQPTETLSLSKSMTLTPSISPTMEATATKSPPTRSKSSTRFDCSALAWGATSVALVQVNTSDVTRAIRPSFSHNSTFFPLMGSTTNESKATRQDQTLREATPFVFLTSQDVDRLTLLQAPSLLFNLTLASANQLVYYYVGNVTTIQGTNVCATWSVRPRSGVWHGVAVEAPSSGWVRDGVFPVLLYTELNLLVPLMCGDGQAMLTVVLTVSSPGVPRVLASEVRRATQAALIAALLAAGAVSGSALGRILATDGTVLCDADAAGGGGVIDFDLAICVESPGLVEARSAILSNFAVVAAVCVLLLLMAMLWSAVTNLNSSSSQSFACTATDVFLLPSSLLPVLTTVMPSTAVSTTFLAACIAKSPCVGVDALLIVLGLLLIIAPISALACLTVNAAACWTCAASPPSPHDIDNKGKLRTLKLYLQRATRRGWKWRTQGSAASLRPAWVVLLEYRVLWYAAVDA</sequence>
<feature type="region of interest" description="Disordered" evidence="1">
    <location>
        <begin position="96"/>
        <end position="159"/>
    </location>
</feature>
<feature type="compositionally biased region" description="Polar residues" evidence="1">
    <location>
        <begin position="105"/>
        <end position="146"/>
    </location>
</feature>
<proteinExistence type="predicted"/>
<reference evidence="4" key="1">
    <citation type="submission" date="2015-09" db="EMBL/GenBank/DDBJ databases">
        <authorList>
            <consortium name="Pathogen Informatics"/>
        </authorList>
    </citation>
    <scope>NUCLEOTIDE SEQUENCE [LARGE SCALE GENOMIC DNA]</scope>
    <source>
        <strain evidence="4">Lake Konstanz</strain>
    </source>
</reference>
<dbReference type="VEuPathDB" id="TriTrypDB:BSAL_70710"/>
<dbReference type="Proteomes" id="UP000051952">
    <property type="component" value="Unassembled WGS sequence"/>
</dbReference>
<evidence type="ECO:0000256" key="2">
    <source>
        <dbReference type="SAM" id="Phobius"/>
    </source>
</evidence>
<gene>
    <name evidence="3" type="ORF">BSAL_70710</name>
</gene>
<feature type="transmembrane region" description="Helical" evidence="2">
    <location>
        <begin position="491"/>
        <end position="517"/>
    </location>
</feature>
<feature type="non-terminal residue" evidence="3">
    <location>
        <position position="583"/>
    </location>
</feature>
<feature type="compositionally biased region" description="Low complexity" evidence="1">
    <location>
        <begin position="147"/>
        <end position="159"/>
    </location>
</feature>
<feature type="region of interest" description="Disordered" evidence="1">
    <location>
        <begin position="1"/>
        <end position="26"/>
    </location>
</feature>
<feature type="region of interest" description="Disordered" evidence="1">
    <location>
        <begin position="62"/>
        <end position="81"/>
    </location>
</feature>
<evidence type="ECO:0000313" key="3">
    <source>
        <dbReference type="EMBL" id="CUG05007.1"/>
    </source>
</evidence>
<accession>A0A0S4IS41</accession>
<organism evidence="3 4">
    <name type="scientific">Bodo saltans</name>
    <name type="common">Flagellated protozoan</name>
    <dbReference type="NCBI Taxonomy" id="75058"/>
    <lineage>
        <taxon>Eukaryota</taxon>
        <taxon>Discoba</taxon>
        <taxon>Euglenozoa</taxon>
        <taxon>Kinetoplastea</taxon>
        <taxon>Metakinetoplastina</taxon>
        <taxon>Eubodonida</taxon>
        <taxon>Bodonidae</taxon>
        <taxon>Bodo</taxon>
    </lineage>
</organism>
<keyword evidence="2" id="KW-0472">Membrane</keyword>
<keyword evidence="4" id="KW-1185">Reference proteome</keyword>
<name>A0A0S4IS41_BODSA</name>
<protein>
    <submittedName>
        <fullName evidence="3">GP46-like surface antigen, putative</fullName>
    </submittedName>
</protein>
<keyword evidence="2" id="KW-1133">Transmembrane helix</keyword>
<feature type="transmembrane region" description="Helical" evidence="2">
    <location>
        <begin position="410"/>
        <end position="433"/>
    </location>
</feature>